<accession>A0A2K4MNE7</accession>
<reference evidence="1 2" key="1">
    <citation type="submission" date="2018-01" db="EMBL/GenBank/DDBJ databases">
        <title>Genomic Sequence of Chromobacterium MWU13-2610 from wild cranberry bogs within the Cape Cod National Seashore.</title>
        <authorList>
            <person name="O'Hara-Hanley K."/>
            <person name="Soby S."/>
            <person name="Harrison A."/>
        </authorList>
    </citation>
    <scope>NUCLEOTIDE SEQUENCE [LARGE SCALE GENOMIC DNA]</scope>
    <source>
        <strain evidence="1 2">MWU13-2610</strain>
    </source>
</reference>
<dbReference type="AlphaFoldDB" id="A0A2K4MNE7"/>
<name>A0A2K4MNE7_9NEIS</name>
<proteinExistence type="predicted"/>
<protein>
    <submittedName>
        <fullName evidence="1">Uncharacterized protein</fullName>
    </submittedName>
</protein>
<organism evidence="1 2">
    <name type="scientific">Chromobacterium sinusclupearum</name>
    <dbReference type="NCBI Taxonomy" id="2077146"/>
    <lineage>
        <taxon>Bacteria</taxon>
        <taxon>Pseudomonadati</taxon>
        <taxon>Pseudomonadota</taxon>
        <taxon>Betaproteobacteria</taxon>
        <taxon>Neisseriales</taxon>
        <taxon>Chromobacteriaceae</taxon>
        <taxon>Chromobacterium</taxon>
    </lineage>
</organism>
<comment type="caution">
    <text evidence="1">The sequence shown here is derived from an EMBL/GenBank/DDBJ whole genome shotgun (WGS) entry which is preliminary data.</text>
</comment>
<gene>
    <name evidence="1" type="ORF">C2134_10940</name>
</gene>
<sequence length="95" mass="11635">MVDQEDWECLQHRKEDQQPIAYRMDKQKIYYLMAEKQNEDTYPYGHSRKINSYIRHHDPNRKDQEQSTIDLYKPAGIHQSMLKKKQDRHWMIDAA</sequence>
<dbReference type="EMBL" id="PPTF01000048">
    <property type="protein sequence ID" value="POA98611.1"/>
    <property type="molecule type" value="Genomic_DNA"/>
</dbReference>
<dbReference type="Proteomes" id="UP000236416">
    <property type="component" value="Unassembled WGS sequence"/>
</dbReference>
<evidence type="ECO:0000313" key="2">
    <source>
        <dbReference type="Proteomes" id="UP000236416"/>
    </source>
</evidence>
<evidence type="ECO:0000313" key="1">
    <source>
        <dbReference type="EMBL" id="POA98611.1"/>
    </source>
</evidence>
<keyword evidence="2" id="KW-1185">Reference proteome</keyword>